<gene>
    <name evidence="4" type="primary">tsaC</name>
    <name evidence="3" type="ORF">CBM2605_A60461</name>
    <name evidence="4" type="ORF">CBM2607_10734</name>
</gene>
<evidence type="ECO:0000313" key="5">
    <source>
        <dbReference type="Proteomes" id="UP000255168"/>
    </source>
</evidence>
<accession>A0A375H6B5</accession>
<dbReference type="AlphaFoldDB" id="A0A375H6B5"/>
<evidence type="ECO:0000313" key="3">
    <source>
        <dbReference type="EMBL" id="SOZ37217.1"/>
    </source>
</evidence>
<dbReference type="InterPro" id="IPR002347">
    <property type="entry name" value="SDR_fam"/>
</dbReference>
<evidence type="ECO:0000313" key="6">
    <source>
        <dbReference type="Proteomes" id="UP000256710"/>
    </source>
</evidence>
<dbReference type="EMBL" id="OFTC01000028">
    <property type="protein sequence ID" value="SOZ37217.1"/>
    <property type="molecule type" value="Genomic_DNA"/>
</dbReference>
<dbReference type="EC" id="1.2.1.62" evidence="4"/>
<dbReference type="FunFam" id="3.40.50.720:FF:000084">
    <property type="entry name" value="Short-chain dehydrogenase reductase"/>
    <property type="match status" value="1"/>
</dbReference>
<dbReference type="InterPro" id="IPR036291">
    <property type="entry name" value="NAD(P)-bd_dom_sf"/>
</dbReference>
<name>A0A375H6B5_9BURK</name>
<dbReference type="Proteomes" id="UP000256710">
    <property type="component" value="Unassembled WGS sequence"/>
</dbReference>
<comment type="similarity">
    <text evidence="1">Belongs to the short-chain dehydrogenases/reductases (SDR) family.</text>
</comment>
<organism evidence="4 5">
    <name type="scientific">Cupriavidus neocaledonicus</name>
    <dbReference type="NCBI Taxonomy" id="1040979"/>
    <lineage>
        <taxon>Bacteria</taxon>
        <taxon>Pseudomonadati</taxon>
        <taxon>Pseudomonadota</taxon>
        <taxon>Betaproteobacteria</taxon>
        <taxon>Burkholderiales</taxon>
        <taxon>Burkholderiaceae</taxon>
        <taxon>Cupriavidus</taxon>
    </lineage>
</organism>
<keyword evidence="2 4" id="KW-0560">Oxidoreductase</keyword>
<evidence type="ECO:0000256" key="1">
    <source>
        <dbReference type="ARBA" id="ARBA00006484"/>
    </source>
</evidence>
<dbReference type="PRINTS" id="PR00080">
    <property type="entry name" value="SDRFAMILY"/>
</dbReference>
<dbReference type="SUPFAM" id="SSF51735">
    <property type="entry name" value="NAD(P)-binding Rossmann-fold domains"/>
    <property type="match status" value="1"/>
</dbReference>
<protein>
    <submittedName>
        <fullName evidence="4">4-formylbenzenesulfonate dehydrogenase TsaC1/TsaC2</fullName>
        <ecNumber evidence="4">1.2.1.62</ecNumber>
    </submittedName>
    <submittedName>
        <fullName evidence="3">Deshydrogenase oxydoreductase</fullName>
        <ecNumber evidence="3">1.1.1.-</ecNumber>
    </submittedName>
</protein>
<evidence type="ECO:0000256" key="2">
    <source>
        <dbReference type="ARBA" id="ARBA00023002"/>
    </source>
</evidence>
<dbReference type="EC" id="1.1.1.-" evidence="3"/>
<dbReference type="Pfam" id="PF13561">
    <property type="entry name" value="adh_short_C2"/>
    <property type="match status" value="1"/>
</dbReference>
<sequence length="252" mass="26762">MRLANKVAIVTGAGSGFGEGIAHTFAREGANVVVADLREDAAERVAAAIRDAGGRARAVRADVSREADTEAMRDAALSVFGDVHIVVNNAGTTHRNKPILEVTEDEFDRVYAVNVKSIYWSARAFVPHFRRRGGGVFVNIASTAGIRPRPGLVWYNGSKGAVITASKAMAAELGPDNIRVNCVNPVIGATALLEEFMGMPDTPENRARFLATIPMGRMSTPQDVANACLYLASDEAAFITGTCIEVDGGRCV</sequence>
<dbReference type="CDD" id="cd05345">
    <property type="entry name" value="BKR_3_SDR_c"/>
    <property type="match status" value="1"/>
</dbReference>
<dbReference type="NCBIfam" id="NF005559">
    <property type="entry name" value="PRK07231.1"/>
    <property type="match status" value="1"/>
</dbReference>
<dbReference type="RefSeq" id="WP_018007106.1">
    <property type="nucleotide sequence ID" value="NZ_AQUR01000101.1"/>
</dbReference>
<dbReference type="PANTHER" id="PTHR43639">
    <property type="entry name" value="OXIDOREDUCTASE, SHORT-CHAIN DEHYDROGENASE/REDUCTASE FAMILY (AFU_ORTHOLOGUE AFUA_5G02870)"/>
    <property type="match status" value="1"/>
</dbReference>
<dbReference type="GO" id="GO:0018482">
    <property type="term" value="F:4-formylbenzenesulfonate dehydrogenase activity"/>
    <property type="evidence" value="ECO:0007669"/>
    <property type="project" value="UniProtKB-EC"/>
</dbReference>
<dbReference type="Gene3D" id="3.40.50.720">
    <property type="entry name" value="NAD(P)-binding Rossmann-like Domain"/>
    <property type="match status" value="1"/>
</dbReference>
<dbReference type="PANTHER" id="PTHR43639:SF1">
    <property type="entry name" value="SHORT-CHAIN DEHYDROGENASE_REDUCTASE FAMILY PROTEIN"/>
    <property type="match status" value="1"/>
</dbReference>
<dbReference type="Proteomes" id="UP000255168">
    <property type="component" value="Chromosome I"/>
</dbReference>
<dbReference type="PRINTS" id="PR00081">
    <property type="entry name" value="GDHRDH"/>
</dbReference>
<evidence type="ECO:0000313" key="4">
    <source>
        <dbReference type="EMBL" id="SPD45797.1"/>
    </source>
</evidence>
<keyword evidence="6" id="KW-1185">Reference proteome</keyword>
<reference evidence="5 6" key="1">
    <citation type="submission" date="2018-01" db="EMBL/GenBank/DDBJ databases">
        <authorList>
            <person name="Clerissi C."/>
        </authorList>
    </citation>
    <scope>NUCLEOTIDE SEQUENCE [LARGE SCALE GENOMIC DNA]</scope>
    <source>
        <strain evidence="3">Cupriavidus taiwanensis STM 6082</strain>
        <strain evidence="4">Cupriavidus taiwanensis STM 6160</strain>
    </source>
</reference>
<proteinExistence type="inferred from homology"/>
<dbReference type="EMBL" id="LT984806">
    <property type="protein sequence ID" value="SPD45797.1"/>
    <property type="molecule type" value="Genomic_DNA"/>
</dbReference>